<dbReference type="NCBIfam" id="TIGR01098">
    <property type="entry name" value="3A0109s03R"/>
    <property type="match status" value="1"/>
</dbReference>
<dbReference type="PANTHER" id="PTHR35841:SF1">
    <property type="entry name" value="PHOSPHONATES-BINDING PERIPLASMIC PROTEIN"/>
    <property type="match status" value="1"/>
</dbReference>
<proteinExistence type="inferred from homology"/>
<comment type="caution">
    <text evidence="4">The sequence shown here is derived from an EMBL/GenBank/DDBJ whole genome shotgun (WGS) entry which is preliminary data.</text>
</comment>
<dbReference type="Gene3D" id="3.40.190.10">
    <property type="entry name" value="Periplasmic binding protein-like II"/>
    <property type="match status" value="2"/>
</dbReference>
<evidence type="ECO:0000256" key="1">
    <source>
        <dbReference type="ARBA" id="ARBA00007162"/>
    </source>
</evidence>
<sequence>MVYTFGVKRTLILLAALFTLGLSAALAQTPITVRIGFNPTQNSDQLKPAAQAIADFIEKEFKGTVRVQIFIPTDYRGLIEAMRGGNLDFAFFPPDGYVVAHQDVGAQVLLKSVRGNSPYYWSAIIVRKDSGIKNIQGLEGKTIAWVDKNSAAGYVFPRAALISDKIDPDKFFSKQVFAGKHDAAVLAVLNKSVDAAATFANDDKNKSGAWTQFLKPEEAAQITAIFYSKPIPGDTFTVSKDFLAKYPNLARGIAAAIQRIKTPQSKLLFDLYRIDYMVPAKDSDYDVVREARKLSGQ</sequence>
<dbReference type="Pfam" id="PF12974">
    <property type="entry name" value="Phosphonate-bd"/>
    <property type="match status" value="1"/>
</dbReference>
<keyword evidence="5" id="KW-1185">Reference proteome</keyword>
<evidence type="ECO:0000313" key="5">
    <source>
        <dbReference type="Proteomes" id="UP000266178"/>
    </source>
</evidence>
<dbReference type="EMBL" id="QWLB01000048">
    <property type="protein sequence ID" value="RIH91318.1"/>
    <property type="molecule type" value="Genomic_DNA"/>
</dbReference>
<reference evidence="4 5" key="1">
    <citation type="submission" date="2018-08" db="EMBL/GenBank/DDBJ databases">
        <title>Meiothermus granaticius genome AF-68 sequencing project.</title>
        <authorList>
            <person name="Da Costa M.S."/>
            <person name="Albuquerque L."/>
            <person name="Raposo P."/>
            <person name="Froufe H.J.C."/>
            <person name="Barroso C.S."/>
            <person name="Egas C."/>
        </authorList>
    </citation>
    <scope>NUCLEOTIDE SEQUENCE [LARGE SCALE GENOMIC DNA]</scope>
    <source>
        <strain evidence="4 5">AF-68</strain>
    </source>
</reference>
<feature type="chain" id="PRO_5030071800" evidence="3">
    <location>
        <begin position="28"/>
        <end position="297"/>
    </location>
</feature>
<evidence type="ECO:0000313" key="4">
    <source>
        <dbReference type="EMBL" id="RIH91318.1"/>
    </source>
</evidence>
<dbReference type="Proteomes" id="UP000266178">
    <property type="component" value="Unassembled WGS sequence"/>
</dbReference>
<dbReference type="AlphaFoldDB" id="A0A399F528"/>
<gene>
    <name evidence="4" type="primary">phnD</name>
    <name evidence="4" type="ORF">Mgrana_02811</name>
</gene>
<comment type="similarity">
    <text evidence="1">Belongs to the phosphate/phosphite/phosphonate binding protein family.</text>
</comment>
<protein>
    <submittedName>
        <fullName evidence="4">Phosphate-import protein PhnD</fullName>
    </submittedName>
</protein>
<dbReference type="GO" id="GO:0043190">
    <property type="term" value="C:ATP-binding cassette (ABC) transporter complex"/>
    <property type="evidence" value="ECO:0007669"/>
    <property type="project" value="InterPro"/>
</dbReference>
<accession>A0A399F528</accession>
<dbReference type="SUPFAM" id="SSF53850">
    <property type="entry name" value="Periplasmic binding protein-like II"/>
    <property type="match status" value="1"/>
</dbReference>
<dbReference type="PANTHER" id="PTHR35841">
    <property type="entry name" value="PHOSPHONATES-BINDING PERIPLASMIC PROTEIN"/>
    <property type="match status" value="1"/>
</dbReference>
<dbReference type="InterPro" id="IPR005770">
    <property type="entry name" value="PhnD"/>
</dbReference>
<evidence type="ECO:0000256" key="2">
    <source>
        <dbReference type="ARBA" id="ARBA00022729"/>
    </source>
</evidence>
<keyword evidence="2 3" id="KW-0732">Signal</keyword>
<dbReference type="GO" id="GO:0055085">
    <property type="term" value="P:transmembrane transport"/>
    <property type="evidence" value="ECO:0007669"/>
    <property type="project" value="InterPro"/>
</dbReference>
<dbReference type="CDD" id="cd01071">
    <property type="entry name" value="PBP2_PhnD_like"/>
    <property type="match status" value="1"/>
</dbReference>
<evidence type="ECO:0000256" key="3">
    <source>
        <dbReference type="SAM" id="SignalP"/>
    </source>
</evidence>
<organism evidence="4 5">
    <name type="scientific">Meiothermus granaticius NBRC 107808</name>
    <dbReference type="NCBI Taxonomy" id="1227551"/>
    <lineage>
        <taxon>Bacteria</taxon>
        <taxon>Thermotogati</taxon>
        <taxon>Deinococcota</taxon>
        <taxon>Deinococci</taxon>
        <taxon>Thermales</taxon>
        <taxon>Thermaceae</taxon>
        <taxon>Meiothermus</taxon>
    </lineage>
</organism>
<name>A0A399F528_9DEIN</name>
<feature type="signal peptide" evidence="3">
    <location>
        <begin position="1"/>
        <end position="27"/>
    </location>
</feature>